<feature type="region of interest" description="Disordered" evidence="1">
    <location>
        <begin position="1"/>
        <end position="23"/>
    </location>
</feature>
<name>A0A9P1E5X7_CUSEU</name>
<dbReference type="EMBL" id="CAMAPE010000013">
    <property type="protein sequence ID" value="CAH9080685.1"/>
    <property type="molecule type" value="Genomic_DNA"/>
</dbReference>
<proteinExistence type="predicted"/>
<accession>A0A9P1E5X7</accession>
<protein>
    <submittedName>
        <fullName evidence="2">Uncharacterized protein</fullName>
    </submittedName>
</protein>
<sequence length="108" mass="12191">MKHNRGLQVIPPKGTPRLEKRRWSTVSEASQKVPAIVVECVRYYGLALHVRNAAHDSSKLSDQPASCLHRSLPEKAHRRPPCYAVRGCHLVELHACDDEGFIISILRM</sequence>
<evidence type="ECO:0000256" key="1">
    <source>
        <dbReference type="SAM" id="MobiDB-lite"/>
    </source>
</evidence>
<dbReference type="Proteomes" id="UP001152484">
    <property type="component" value="Unassembled WGS sequence"/>
</dbReference>
<evidence type="ECO:0000313" key="3">
    <source>
        <dbReference type="Proteomes" id="UP001152484"/>
    </source>
</evidence>
<evidence type="ECO:0000313" key="2">
    <source>
        <dbReference type="EMBL" id="CAH9080685.1"/>
    </source>
</evidence>
<reference evidence="2" key="1">
    <citation type="submission" date="2022-07" db="EMBL/GenBank/DDBJ databases">
        <authorList>
            <person name="Macas J."/>
            <person name="Novak P."/>
            <person name="Neumann P."/>
        </authorList>
    </citation>
    <scope>NUCLEOTIDE SEQUENCE</scope>
</reference>
<keyword evidence="3" id="KW-1185">Reference proteome</keyword>
<comment type="caution">
    <text evidence="2">The sequence shown here is derived from an EMBL/GenBank/DDBJ whole genome shotgun (WGS) entry which is preliminary data.</text>
</comment>
<organism evidence="2 3">
    <name type="scientific">Cuscuta europaea</name>
    <name type="common">European dodder</name>
    <dbReference type="NCBI Taxonomy" id="41803"/>
    <lineage>
        <taxon>Eukaryota</taxon>
        <taxon>Viridiplantae</taxon>
        <taxon>Streptophyta</taxon>
        <taxon>Embryophyta</taxon>
        <taxon>Tracheophyta</taxon>
        <taxon>Spermatophyta</taxon>
        <taxon>Magnoliopsida</taxon>
        <taxon>eudicotyledons</taxon>
        <taxon>Gunneridae</taxon>
        <taxon>Pentapetalae</taxon>
        <taxon>asterids</taxon>
        <taxon>lamiids</taxon>
        <taxon>Solanales</taxon>
        <taxon>Convolvulaceae</taxon>
        <taxon>Cuscuteae</taxon>
        <taxon>Cuscuta</taxon>
        <taxon>Cuscuta subgen. Cuscuta</taxon>
    </lineage>
</organism>
<dbReference type="AlphaFoldDB" id="A0A9P1E5X7"/>
<gene>
    <name evidence="2" type="ORF">CEURO_LOCUS7605</name>
</gene>